<evidence type="ECO:0000256" key="3">
    <source>
        <dbReference type="ARBA" id="ARBA00022630"/>
    </source>
</evidence>
<dbReference type="InterPro" id="IPR000172">
    <property type="entry name" value="GMC_OxRdtase_N"/>
</dbReference>
<dbReference type="Gene3D" id="3.30.560.10">
    <property type="entry name" value="Glucose Oxidase, domain 3"/>
    <property type="match status" value="1"/>
</dbReference>
<dbReference type="EMBL" id="CP114014">
    <property type="protein sequence ID" value="XAY03923.1"/>
    <property type="molecule type" value="Genomic_DNA"/>
</dbReference>
<dbReference type="SUPFAM" id="SSF54373">
    <property type="entry name" value="FAD-linked reductases, C-terminal domain"/>
    <property type="match status" value="1"/>
</dbReference>
<accession>A0AAU7ARD0</accession>
<dbReference type="InterPro" id="IPR007867">
    <property type="entry name" value="GMC_OxRtase_C"/>
</dbReference>
<proteinExistence type="inferred from homology"/>
<dbReference type="KEGG" id="parq:DSM112329_00749"/>
<evidence type="ECO:0000256" key="2">
    <source>
        <dbReference type="ARBA" id="ARBA00010790"/>
    </source>
</evidence>
<evidence type="ECO:0000256" key="5">
    <source>
        <dbReference type="PIRSR" id="PIRSR000137-2"/>
    </source>
</evidence>
<keyword evidence="7" id="KW-0560">Oxidoreductase</keyword>
<name>A0AAU7ARD0_9ACTN</name>
<dbReference type="PANTHER" id="PTHR11552:SF147">
    <property type="entry name" value="CHOLINE DEHYDROGENASE, MITOCHONDRIAL"/>
    <property type="match status" value="1"/>
</dbReference>
<comment type="similarity">
    <text evidence="2">Belongs to the GMC oxidoreductase family.</text>
</comment>
<evidence type="ECO:0000313" key="7">
    <source>
        <dbReference type="EMBL" id="XAY03923.1"/>
    </source>
</evidence>
<comment type="cofactor">
    <cofactor evidence="1 5">
        <name>FAD</name>
        <dbReference type="ChEBI" id="CHEBI:57692"/>
    </cofactor>
</comment>
<dbReference type="GO" id="GO:0008812">
    <property type="term" value="F:choline dehydrogenase activity"/>
    <property type="evidence" value="ECO:0007669"/>
    <property type="project" value="UniProtKB-EC"/>
</dbReference>
<evidence type="ECO:0000256" key="1">
    <source>
        <dbReference type="ARBA" id="ARBA00001974"/>
    </source>
</evidence>
<dbReference type="Pfam" id="PF05199">
    <property type="entry name" value="GMC_oxred_C"/>
    <property type="match status" value="1"/>
</dbReference>
<dbReference type="InterPro" id="IPR012132">
    <property type="entry name" value="GMC_OxRdtase"/>
</dbReference>
<sequence length="530" mass="57630">MDTFDVIVIGAGAAGSVVAARLSEDPDRRVLLLEAGGHNKRLSVKAPAAFSAQFNTKLDWEYWTEPEENLFGRSLHEPRGKLMGGCSSMNAMMYVRGNRYDYDSWAQDGAPGWSADEVLPYFTRTEDNGDLSGPYHGTGGPMHVQTCNADPITHTIVDACVEAGFDRLEDLNGAQQDGVALTQVNQKRGMRHDAATAFLGPARSRPNLIIKTGALVHRVILEGGHATAVEVSFGKRIERFAAAEEIVLSAGAFGTPEILQRSGIGPAEHLAQVGVPVQVDLPAVGRNLMEHPFQFLNWELKGEEIGLADLSHPKHLARWVTTRKGKLTSNVGEALAFFRTDSSLPAPDMEIVVAPLFFWEHGKREHPRPAFSLGLSYVAPFSRGSVMISSPSPKEKARISLRMLSHDSEIRAMVAGVHRAREIVSQPAMDGIRGAEINPGLWVRTDEAIAEYVRHTVEHTYHPACSARMGAPENGACDAELRVYGVEGLRIADASAMPTITRGNTHAPTLMIGERCADFIRNPARVAAVI</sequence>
<evidence type="ECO:0000259" key="6">
    <source>
        <dbReference type="PROSITE" id="PS00624"/>
    </source>
</evidence>
<feature type="binding site" evidence="5">
    <location>
        <position position="216"/>
    </location>
    <ligand>
        <name>FAD</name>
        <dbReference type="ChEBI" id="CHEBI:57692"/>
    </ligand>
</feature>
<keyword evidence="4 5" id="KW-0274">FAD</keyword>
<dbReference type="SUPFAM" id="SSF51905">
    <property type="entry name" value="FAD/NAD(P)-binding domain"/>
    <property type="match status" value="1"/>
</dbReference>
<evidence type="ECO:0000256" key="4">
    <source>
        <dbReference type="ARBA" id="ARBA00022827"/>
    </source>
</evidence>
<dbReference type="PROSITE" id="PS00624">
    <property type="entry name" value="GMC_OXRED_2"/>
    <property type="match status" value="1"/>
</dbReference>
<dbReference type="InterPro" id="IPR036188">
    <property type="entry name" value="FAD/NAD-bd_sf"/>
</dbReference>
<dbReference type="PANTHER" id="PTHR11552">
    <property type="entry name" value="GLUCOSE-METHANOL-CHOLINE GMC OXIDOREDUCTASE"/>
    <property type="match status" value="1"/>
</dbReference>
<organism evidence="7">
    <name type="scientific">Paraconexibacter sp. AEG42_29</name>
    <dbReference type="NCBI Taxonomy" id="2997339"/>
    <lineage>
        <taxon>Bacteria</taxon>
        <taxon>Bacillati</taxon>
        <taxon>Actinomycetota</taxon>
        <taxon>Thermoleophilia</taxon>
        <taxon>Solirubrobacterales</taxon>
        <taxon>Paraconexibacteraceae</taxon>
        <taxon>Paraconexibacter</taxon>
    </lineage>
</organism>
<dbReference type="Gene3D" id="3.50.50.60">
    <property type="entry name" value="FAD/NAD(P)-binding domain"/>
    <property type="match status" value="1"/>
</dbReference>
<dbReference type="AlphaFoldDB" id="A0AAU7ARD0"/>
<feature type="domain" description="Glucose-methanol-choline oxidoreductase N-terminal" evidence="6">
    <location>
        <begin position="251"/>
        <end position="265"/>
    </location>
</feature>
<dbReference type="RefSeq" id="WP_354700471.1">
    <property type="nucleotide sequence ID" value="NZ_CP114014.1"/>
</dbReference>
<dbReference type="Pfam" id="PF00732">
    <property type="entry name" value="GMC_oxred_N"/>
    <property type="match status" value="1"/>
</dbReference>
<reference evidence="7" key="1">
    <citation type="submission" date="2022-12" db="EMBL/GenBank/DDBJ databases">
        <title>Paraconexibacter alkalitolerans sp. nov. and Baekduia alba sp. nov., isolated from soil and emended description of the genera Paraconexibacter (Chun et al., 2020) and Baekduia (An et al., 2020).</title>
        <authorList>
            <person name="Vieira S."/>
            <person name="Huber K.J."/>
            <person name="Geppert A."/>
            <person name="Wolf J."/>
            <person name="Neumann-Schaal M."/>
            <person name="Muesken M."/>
            <person name="Overmann J."/>
        </authorList>
    </citation>
    <scope>NUCLEOTIDE SEQUENCE</scope>
    <source>
        <strain evidence="7">AEG42_29</strain>
    </source>
</reference>
<dbReference type="EC" id="1.1.99.1" evidence="7"/>
<dbReference type="GO" id="GO:0050660">
    <property type="term" value="F:flavin adenine dinucleotide binding"/>
    <property type="evidence" value="ECO:0007669"/>
    <property type="project" value="InterPro"/>
</dbReference>
<dbReference type="PIRSF" id="PIRSF000137">
    <property type="entry name" value="Alcohol_oxidase"/>
    <property type="match status" value="1"/>
</dbReference>
<protein>
    <submittedName>
        <fullName evidence="7">Oxygen-dependent choline dehydrogenase</fullName>
        <ecNumber evidence="7">1.1.99.1</ecNumber>
    </submittedName>
</protein>
<keyword evidence="3" id="KW-0285">Flavoprotein</keyword>
<gene>
    <name evidence="7" type="primary">betA</name>
    <name evidence="7" type="ORF">DSM112329_00749</name>
</gene>